<keyword evidence="3" id="KW-1185">Reference proteome</keyword>
<sequence>MKTVPALPEGEFTRGQARTIAAAYRNVTVENDLDFHCQLVIRDRKGKILWRTFNFDDHAGFWANKYLQRYGDLIRREARSRKKQVLESMN</sequence>
<comment type="similarity">
    <text evidence="1">Belongs to the UPF0401 family.</text>
</comment>
<dbReference type="Pfam" id="PF06006">
    <property type="entry name" value="DUF905"/>
    <property type="match status" value="1"/>
</dbReference>
<dbReference type="EMBL" id="VWXF01000002">
    <property type="protein sequence ID" value="NIF21552.1"/>
    <property type="molecule type" value="Genomic_DNA"/>
</dbReference>
<comment type="caution">
    <text evidence="2">The sequence shown here is derived from an EMBL/GenBank/DDBJ whole genome shotgun (WGS) entry which is preliminary data.</text>
</comment>
<accession>A0ABX0R8Z0</accession>
<dbReference type="InterPro" id="IPR038612">
    <property type="entry name" value="YkfF-like_sf"/>
</dbReference>
<protein>
    <submittedName>
        <fullName evidence="2">DUF905 domain-containing protein</fullName>
    </submittedName>
</protein>
<evidence type="ECO:0000313" key="2">
    <source>
        <dbReference type="EMBL" id="NIF21552.1"/>
    </source>
</evidence>
<dbReference type="InterPro" id="IPR009253">
    <property type="entry name" value="DUF905"/>
</dbReference>
<dbReference type="SUPFAM" id="SSF54786">
    <property type="entry name" value="YcfA/nrd intein domain"/>
    <property type="match status" value="1"/>
</dbReference>
<dbReference type="Proteomes" id="UP001515683">
    <property type="component" value="Unassembled WGS sequence"/>
</dbReference>
<organism evidence="2 3">
    <name type="scientific">Candidatus Pantoea multigeneris</name>
    <dbReference type="NCBI Taxonomy" id="2608357"/>
    <lineage>
        <taxon>Bacteria</taxon>
        <taxon>Pseudomonadati</taxon>
        <taxon>Pseudomonadota</taxon>
        <taxon>Gammaproteobacteria</taxon>
        <taxon>Enterobacterales</taxon>
        <taxon>Erwiniaceae</taxon>
        <taxon>Pantoea</taxon>
    </lineage>
</organism>
<evidence type="ECO:0000256" key="1">
    <source>
        <dbReference type="ARBA" id="ARBA00007059"/>
    </source>
</evidence>
<gene>
    <name evidence="2" type="ORF">F3J40_08065</name>
</gene>
<evidence type="ECO:0000313" key="3">
    <source>
        <dbReference type="Proteomes" id="UP001515683"/>
    </source>
</evidence>
<proteinExistence type="inferred from homology"/>
<reference evidence="2 3" key="1">
    <citation type="journal article" date="2019" name="bioRxiv">
        <title>Bacteria contribute to plant secondary compound degradation in a generalist herbivore system.</title>
        <authorList>
            <person name="Francoeur C.B."/>
            <person name="Khadempour L."/>
            <person name="Moreira-Soto R.D."/>
            <person name="Gotting K."/>
            <person name="Book A.J."/>
            <person name="Pinto-Tomas A.A."/>
            <person name="Keefover-Ring K."/>
            <person name="Currie C.R."/>
        </authorList>
    </citation>
    <scope>NUCLEOTIDE SEQUENCE [LARGE SCALE GENOMIC DNA]</scope>
    <source>
        <strain evidence="2">Acro-835</strain>
    </source>
</reference>
<dbReference type="Gene3D" id="3.30.160.130">
    <property type="entry name" value="ykff protein like domains"/>
    <property type="match status" value="1"/>
</dbReference>
<dbReference type="RefSeq" id="WP_167013526.1">
    <property type="nucleotide sequence ID" value="NZ_VWXF01000002.1"/>
</dbReference>
<name>A0ABX0R8Z0_9GAMM</name>